<proteinExistence type="predicted"/>
<keyword evidence="3" id="KW-1185">Reference proteome</keyword>
<evidence type="ECO:0000313" key="2">
    <source>
        <dbReference type="EMBL" id="MBM7590000.1"/>
    </source>
</evidence>
<feature type="region of interest" description="Disordered" evidence="1">
    <location>
        <begin position="1"/>
        <end position="53"/>
    </location>
</feature>
<name>A0A938XYG4_9BACL</name>
<organism evidence="2 3">
    <name type="scientific">Brevibacillus fulvus</name>
    <dbReference type="NCBI Taxonomy" id="1125967"/>
    <lineage>
        <taxon>Bacteria</taxon>
        <taxon>Bacillati</taxon>
        <taxon>Bacillota</taxon>
        <taxon>Bacilli</taxon>
        <taxon>Bacillales</taxon>
        <taxon>Paenibacillaceae</taxon>
        <taxon>Brevibacillus</taxon>
    </lineage>
</organism>
<accession>A0A938XYG4</accession>
<gene>
    <name evidence="2" type="ORF">JOD01_001601</name>
</gene>
<evidence type="ECO:0000256" key="1">
    <source>
        <dbReference type="SAM" id="MobiDB-lite"/>
    </source>
</evidence>
<dbReference type="Proteomes" id="UP000717624">
    <property type="component" value="Unassembled WGS sequence"/>
</dbReference>
<dbReference type="AlphaFoldDB" id="A0A938XYG4"/>
<dbReference type="RefSeq" id="WP_204517709.1">
    <property type="nucleotide sequence ID" value="NZ_BAABIN010000007.1"/>
</dbReference>
<reference evidence="2" key="1">
    <citation type="submission" date="2021-01" db="EMBL/GenBank/DDBJ databases">
        <title>Genomic Encyclopedia of Type Strains, Phase IV (KMG-IV): sequencing the most valuable type-strain genomes for metagenomic binning, comparative biology and taxonomic classification.</title>
        <authorList>
            <person name="Goeker M."/>
        </authorList>
    </citation>
    <scope>NUCLEOTIDE SEQUENCE</scope>
    <source>
        <strain evidence="2">DSM 25523</strain>
    </source>
</reference>
<comment type="caution">
    <text evidence="2">The sequence shown here is derived from an EMBL/GenBank/DDBJ whole genome shotgun (WGS) entry which is preliminary data.</text>
</comment>
<feature type="compositionally biased region" description="Basic and acidic residues" evidence="1">
    <location>
        <begin position="21"/>
        <end position="47"/>
    </location>
</feature>
<protein>
    <submittedName>
        <fullName evidence="2">Seryl-tRNA synthetase</fullName>
    </submittedName>
</protein>
<sequence length="100" mass="11390">MTKQKKGKAKVASSRKNLQKQVDELQKQVNELKKSNAEASVKSKGENKPSLLSNIDPAKLSEWLNLLSNPAVQDLISQWRVKSVPVAEEPPRRRRRRLFS</sequence>
<evidence type="ECO:0000313" key="3">
    <source>
        <dbReference type="Proteomes" id="UP000717624"/>
    </source>
</evidence>
<dbReference type="EMBL" id="JAFBEB010000004">
    <property type="protein sequence ID" value="MBM7590000.1"/>
    <property type="molecule type" value="Genomic_DNA"/>
</dbReference>